<feature type="non-terminal residue" evidence="1">
    <location>
        <position position="103"/>
    </location>
</feature>
<evidence type="ECO:0000313" key="1">
    <source>
        <dbReference type="EMBL" id="SVD84640.1"/>
    </source>
</evidence>
<dbReference type="InterPro" id="IPR011047">
    <property type="entry name" value="Quinoprotein_ADH-like_sf"/>
</dbReference>
<reference evidence="1" key="1">
    <citation type="submission" date="2018-05" db="EMBL/GenBank/DDBJ databases">
        <authorList>
            <person name="Lanie J.A."/>
            <person name="Ng W.-L."/>
            <person name="Kazmierczak K.M."/>
            <person name="Andrzejewski T.M."/>
            <person name="Davidsen T.M."/>
            <person name="Wayne K.J."/>
            <person name="Tettelin H."/>
            <person name="Glass J.I."/>
            <person name="Rusch D."/>
            <person name="Podicherti R."/>
            <person name="Tsui H.-C.T."/>
            <person name="Winkler M.E."/>
        </authorList>
    </citation>
    <scope>NUCLEOTIDE SEQUENCE</scope>
</reference>
<sequence>MLRWVLIFGLVVFGAHGSEQWPSFRGFHASGVLDKMNLPVEWDAKTGKGIRFKVAMPGLAHSSPIIWGDTLFLTTAVSSIADPTFKPGLYGAGTAAADRSVHE</sequence>
<protein>
    <submittedName>
        <fullName evidence="1">Uncharacterized protein</fullName>
    </submittedName>
</protein>
<dbReference type="EMBL" id="UINC01177160">
    <property type="protein sequence ID" value="SVD84640.1"/>
    <property type="molecule type" value="Genomic_DNA"/>
</dbReference>
<proteinExistence type="predicted"/>
<name>A0A382YNJ3_9ZZZZ</name>
<dbReference type="SUPFAM" id="SSF50998">
    <property type="entry name" value="Quinoprotein alcohol dehydrogenase-like"/>
    <property type="match status" value="1"/>
</dbReference>
<organism evidence="1">
    <name type="scientific">marine metagenome</name>
    <dbReference type="NCBI Taxonomy" id="408172"/>
    <lineage>
        <taxon>unclassified sequences</taxon>
        <taxon>metagenomes</taxon>
        <taxon>ecological metagenomes</taxon>
    </lineage>
</organism>
<gene>
    <name evidence="1" type="ORF">METZ01_LOCUS437494</name>
</gene>
<accession>A0A382YNJ3</accession>
<dbReference type="AlphaFoldDB" id="A0A382YNJ3"/>